<dbReference type="InterPro" id="IPR017871">
    <property type="entry name" value="ABC_transporter-like_CS"/>
</dbReference>
<dbReference type="SMART" id="SM00930">
    <property type="entry name" value="NIL"/>
    <property type="match status" value="1"/>
</dbReference>
<gene>
    <name evidence="12" type="ORF">CH362_18425</name>
</gene>
<keyword evidence="7 12" id="KW-0067">ATP-binding</keyword>
<dbReference type="PANTHER" id="PTHR43166:SF30">
    <property type="entry name" value="METHIONINE IMPORT ATP-BINDING PROTEIN METN"/>
    <property type="match status" value="1"/>
</dbReference>
<keyword evidence="13" id="KW-1185">Reference proteome</keyword>
<evidence type="ECO:0000256" key="7">
    <source>
        <dbReference type="ARBA" id="ARBA00022840"/>
    </source>
</evidence>
<feature type="domain" description="ABC transporter" evidence="11">
    <location>
        <begin position="15"/>
        <end position="252"/>
    </location>
</feature>
<dbReference type="SUPFAM" id="SSF55021">
    <property type="entry name" value="ACT-like"/>
    <property type="match status" value="1"/>
</dbReference>
<evidence type="ECO:0000256" key="1">
    <source>
        <dbReference type="ARBA" id="ARBA00002579"/>
    </source>
</evidence>
<dbReference type="Pfam" id="PF09383">
    <property type="entry name" value="NIL"/>
    <property type="match status" value="1"/>
</dbReference>
<keyword evidence="5" id="KW-1003">Cell membrane</keyword>
<dbReference type="InterPro" id="IPR045865">
    <property type="entry name" value="ACT-like_dom_sf"/>
</dbReference>
<dbReference type="PROSITE" id="PS50893">
    <property type="entry name" value="ABC_TRANSPORTER_2"/>
    <property type="match status" value="1"/>
</dbReference>
<dbReference type="Gene3D" id="3.40.50.300">
    <property type="entry name" value="P-loop containing nucleotide triphosphate hydrolases"/>
    <property type="match status" value="1"/>
</dbReference>
<dbReference type="SMART" id="SM00382">
    <property type="entry name" value="AAA"/>
    <property type="match status" value="1"/>
</dbReference>
<dbReference type="EMBL" id="NPDR01000015">
    <property type="protein sequence ID" value="PJZ47561.1"/>
    <property type="molecule type" value="Genomic_DNA"/>
</dbReference>
<comment type="function">
    <text evidence="1">Part of the ABC transporter FtsEX involved in cellular division. Important for assembly or stability of the septal ring.</text>
</comment>
<evidence type="ECO:0000256" key="3">
    <source>
        <dbReference type="ARBA" id="ARBA00020019"/>
    </source>
</evidence>
<dbReference type="Gene3D" id="3.30.70.260">
    <property type="match status" value="1"/>
</dbReference>
<organism evidence="12 13">
    <name type="scientific">Leptospira saintgironsiae</name>
    <dbReference type="NCBI Taxonomy" id="2023183"/>
    <lineage>
        <taxon>Bacteria</taxon>
        <taxon>Pseudomonadati</taxon>
        <taxon>Spirochaetota</taxon>
        <taxon>Spirochaetia</taxon>
        <taxon>Leptospirales</taxon>
        <taxon>Leptospiraceae</taxon>
        <taxon>Leptospira</taxon>
    </lineage>
</organism>
<reference evidence="12 13" key="1">
    <citation type="submission" date="2017-07" db="EMBL/GenBank/DDBJ databases">
        <title>Leptospira spp. isolated from tropical soils.</title>
        <authorList>
            <person name="Thibeaux R."/>
            <person name="Iraola G."/>
            <person name="Ferres I."/>
            <person name="Bierque E."/>
            <person name="Girault D."/>
            <person name="Soupe-Gilbert M.-E."/>
            <person name="Picardeau M."/>
            <person name="Goarant C."/>
        </authorList>
    </citation>
    <scope>NUCLEOTIDE SEQUENCE [LARGE SCALE GENOMIC DNA]</scope>
    <source>
        <strain evidence="12 13">FH4-C-A2</strain>
    </source>
</reference>
<dbReference type="GO" id="GO:0005524">
    <property type="term" value="F:ATP binding"/>
    <property type="evidence" value="ECO:0007669"/>
    <property type="project" value="UniProtKB-KW"/>
</dbReference>
<dbReference type="PROSITE" id="PS00211">
    <property type="entry name" value="ABC_TRANSPORTER_1"/>
    <property type="match status" value="1"/>
</dbReference>
<name>A0A2M9Y7M4_9LEPT</name>
<dbReference type="InterPro" id="IPR050086">
    <property type="entry name" value="MetN_ABC_transporter-like"/>
</dbReference>
<evidence type="ECO:0000313" key="13">
    <source>
        <dbReference type="Proteomes" id="UP000231926"/>
    </source>
</evidence>
<evidence type="ECO:0000256" key="10">
    <source>
        <dbReference type="ARBA" id="ARBA00023136"/>
    </source>
</evidence>
<evidence type="ECO:0000256" key="2">
    <source>
        <dbReference type="ARBA" id="ARBA00005417"/>
    </source>
</evidence>
<dbReference type="FunFam" id="3.40.50.300:FF:000056">
    <property type="entry name" value="Cell division ATP-binding protein FtsE"/>
    <property type="match status" value="1"/>
</dbReference>
<dbReference type="GO" id="GO:0005886">
    <property type="term" value="C:plasma membrane"/>
    <property type="evidence" value="ECO:0007669"/>
    <property type="project" value="UniProtKB-ARBA"/>
</dbReference>
<evidence type="ECO:0000256" key="9">
    <source>
        <dbReference type="ARBA" id="ARBA00022970"/>
    </source>
</evidence>
<dbReference type="InterPro" id="IPR041701">
    <property type="entry name" value="MetN_ABC"/>
</dbReference>
<dbReference type="InterPro" id="IPR027417">
    <property type="entry name" value="P-loop_NTPase"/>
</dbReference>
<dbReference type="AlphaFoldDB" id="A0A2M9Y7M4"/>
<evidence type="ECO:0000256" key="8">
    <source>
        <dbReference type="ARBA" id="ARBA00022967"/>
    </source>
</evidence>
<dbReference type="OrthoDB" id="9805538at2"/>
<evidence type="ECO:0000256" key="4">
    <source>
        <dbReference type="ARBA" id="ARBA00022448"/>
    </source>
</evidence>
<dbReference type="RefSeq" id="WP_100711786.1">
    <property type="nucleotide sequence ID" value="NZ_NPDR01000015.1"/>
</dbReference>
<comment type="similarity">
    <text evidence="2">Belongs to the ABC transporter superfamily.</text>
</comment>
<accession>A0A2M9Y7M4</accession>
<proteinExistence type="inferred from homology"/>
<keyword evidence="9" id="KW-0029">Amino-acid transport</keyword>
<evidence type="ECO:0000256" key="6">
    <source>
        <dbReference type="ARBA" id="ARBA00022741"/>
    </source>
</evidence>
<dbReference type="PANTHER" id="PTHR43166">
    <property type="entry name" value="AMINO ACID IMPORT ATP-BINDING PROTEIN"/>
    <property type="match status" value="1"/>
</dbReference>
<sequence>MVRETEIKEDPQTILEFRNVFKTFPKSIHPSIEDISLKIDKGEIFGIIGTTGAGKSTLLRFANLLETPDSGQVFFQSVDISNLKGEALRHHRSKVGMVFQQSHLVLNKKVFDNIALPLKASGWKKEEIRARVIELLSLIGLEDKIDSYPNQLSGGQKQRVGIARAIANHPTLLLCDEPTSALDPETTRSILGLLRDIHKKFSITILIVTHEMNVVREICNSVAVLEKGKLIETGSVYSLFADPSQEITKKLTGHAFTNSIPEETLARTEGRILRVVLKNEIATEPVLGKVIRATNQVPNIIHSKIEYISGKPIGVFYLETDPSDNSTDTIRAAFVRYGATVEEIFR</sequence>
<dbReference type="GO" id="GO:0006865">
    <property type="term" value="P:amino acid transport"/>
    <property type="evidence" value="ECO:0007669"/>
    <property type="project" value="UniProtKB-KW"/>
</dbReference>
<evidence type="ECO:0000259" key="11">
    <source>
        <dbReference type="PROSITE" id="PS50893"/>
    </source>
</evidence>
<dbReference type="Pfam" id="PF00005">
    <property type="entry name" value="ABC_tran"/>
    <property type="match status" value="1"/>
</dbReference>
<dbReference type="InterPro" id="IPR018449">
    <property type="entry name" value="NIL_domain"/>
</dbReference>
<dbReference type="InterPro" id="IPR003593">
    <property type="entry name" value="AAA+_ATPase"/>
</dbReference>
<keyword evidence="4" id="KW-0813">Transport</keyword>
<dbReference type="Proteomes" id="UP000231926">
    <property type="component" value="Unassembled WGS sequence"/>
</dbReference>
<dbReference type="SUPFAM" id="SSF52540">
    <property type="entry name" value="P-loop containing nucleoside triphosphate hydrolases"/>
    <property type="match status" value="1"/>
</dbReference>
<keyword evidence="10" id="KW-0472">Membrane</keyword>
<keyword evidence="8" id="KW-1278">Translocase</keyword>
<dbReference type="CDD" id="cd03258">
    <property type="entry name" value="ABC_MetN_methionine_transporter"/>
    <property type="match status" value="1"/>
</dbReference>
<comment type="caution">
    <text evidence="12">The sequence shown here is derived from an EMBL/GenBank/DDBJ whole genome shotgun (WGS) entry which is preliminary data.</text>
</comment>
<keyword evidence="6" id="KW-0547">Nucleotide-binding</keyword>
<dbReference type="InterPro" id="IPR003439">
    <property type="entry name" value="ABC_transporter-like_ATP-bd"/>
</dbReference>
<dbReference type="GO" id="GO:0016887">
    <property type="term" value="F:ATP hydrolysis activity"/>
    <property type="evidence" value="ECO:0007669"/>
    <property type="project" value="InterPro"/>
</dbReference>
<protein>
    <recommendedName>
        <fullName evidence="3">Cell division ATP-binding protein FtsE</fullName>
    </recommendedName>
</protein>
<evidence type="ECO:0000256" key="5">
    <source>
        <dbReference type="ARBA" id="ARBA00022475"/>
    </source>
</evidence>
<evidence type="ECO:0000313" key="12">
    <source>
        <dbReference type="EMBL" id="PJZ47561.1"/>
    </source>
</evidence>